<dbReference type="Proteomes" id="UP000275267">
    <property type="component" value="Unassembled WGS sequence"/>
</dbReference>
<dbReference type="PROSITE" id="PS51879">
    <property type="entry name" value="RST"/>
    <property type="match status" value="1"/>
</dbReference>
<dbReference type="AlphaFoldDB" id="A0A3L6TGG6"/>
<keyword evidence="3" id="KW-0346">Stress response</keyword>
<accession>A0A3L6TGG6</accession>
<dbReference type="InterPro" id="IPR044964">
    <property type="entry name" value="RCD1/SRO1-5"/>
</dbReference>
<evidence type="ECO:0000256" key="3">
    <source>
        <dbReference type="ARBA" id="ARBA00023016"/>
    </source>
</evidence>
<reference evidence="8" key="1">
    <citation type="journal article" date="2019" name="Nat. Commun.">
        <title>The genome of broomcorn millet.</title>
        <authorList>
            <person name="Zou C."/>
            <person name="Miki D."/>
            <person name="Li D."/>
            <person name="Tang Q."/>
            <person name="Xiao L."/>
            <person name="Rajput S."/>
            <person name="Deng P."/>
            <person name="Jia W."/>
            <person name="Huang R."/>
            <person name="Zhang M."/>
            <person name="Sun Y."/>
            <person name="Hu J."/>
            <person name="Fu X."/>
            <person name="Schnable P.S."/>
            <person name="Li F."/>
            <person name="Zhang H."/>
            <person name="Feng B."/>
            <person name="Zhu X."/>
            <person name="Liu R."/>
            <person name="Schnable J.C."/>
            <person name="Zhu J.-K."/>
            <person name="Zhang H."/>
        </authorList>
    </citation>
    <scope>NUCLEOTIDE SEQUENCE [LARGE SCALE GENOMIC DNA]</scope>
</reference>
<evidence type="ECO:0000256" key="1">
    <source>
        <dbReference type="ARBA" id="ARBA00004123"/>
    </source>
</evidence>
<dbReference type="Pfam" id="PF12174">
    <property type="entry name" value="RST"/>
    <property type="match status" value="1"/>
</dbReference>
<proteinExistence type="predicted"/>
<evidence type="ECO:0000256" key="2">
    <source>
        <dbReference type="ARBA" id="ARBA00022473"/>
    </source>
</evidence>
<dbReference type="STRING" id="4540.A0A3L6TGG6"/>
<dbReference type="PANTHER" id="PTHR32263">
    <property type="entry name" value="INACTIVE POLY [ADP-RIBOSE] POLYMERASE SRO4-RELATED"/>
    <property type="match status" value="1"/>
</dbReference>
<sequence>MEQRNILALGKPVLKATGRKRKHETAMECAGGDDAMVLSQHDPRKHLVRFDDRTQCKKSKVTSCGSGGGILESYWNFKTSGLPVRVLFYQHGDWSDFPEDVVNLAQRDFQLKRPITTAVFQNKRILLDFIHMICLDYEMTTNNPLAWVDDHGKGFFPDLSAGLYTSKPSELEKGEAAEHAGMSTSVAESSSSVSVGGVVSYGKRINNIAEENLKAHNKLAEAIGENKSGPSVHLNEYSSGTVQAATGKRNNGPRVDSAVRKLLLQGLGQPFKEKDIIGIFRTPLLDHHGQVRSGLFQEEVEVTKSCRGNANVRYAWLPCSRGSMKEMMMRGALEIAKPQQVLTLGLGTCLAPANCSNSCASYSDFHEDGIIRMMLCRVIMGNVEVVLPGSKQFQPSNESFDSGVDDLQNPKHYIMWDANVHKWIYAEYAVIVKVPPMINEYLVSKDSVSNSSEIISSGSPDNLTKGDKFQTLAPSAVEQEAPKLWRAPRAPSSPWMPFTMLFAAISKKVPRSDMDLIIRYYEEFKVVNVLFLPFESKKISRSDLVIRMRQIIGDKILVSTVMRLQQKFPPMAAAGLPRALGRWRE</sequence>
<dbReference type="OrthoDB" id="6133115at2759"/>
<feature type="domain" description="RST" evidence="6">
    <location>
        <begin position="489"/>
        <end position="570"/>
    </location>
</feature>
<evidence type="ECO:0000259" key="6">
    <source>
        <dbReference type="PROSITE" id="PS51879"/>
    </source>
</evidence>
<dbReference type="InterPro" id="IPR022003">
    <property type="entry name" value="RST"/>
</dbReference>
<evidence type="ECO:0000256" key="4">
    <source>
        <dbReference type="ARBA" id="ARBA00023242"/>
    </source>
</evidence>
<evidence type="ECO:0000259" key="5">
    <source>
        <dbReference type="PROSITE" id="PS51059"/>
    </source>
</evidence>
<dbReference type="InterPro" id="IPR012317">
    <property type="entry name" value="Poly(ADP-ribose)pol_cat_dom"/>
</dbReference>
<gene>
    <name evidence="7" type="ORF">C2845_PM01G49250</name>
</gene>
<dbReference type="InterPro" id="IPR057823">
    <property type="entry name" value="WWE_RCD1"/>
</dbReference>
<comment type="subcellular location">
    <subcellularLocation>
        <location evidence="1">Nucleus</location>
    </subcellularLocation>
</comment>
<dbReference type="Gene3D" id="3.90.228.10">
    <property type="match status" value="1"/>
</dbReference>
<dbReference type="PANTHER" id="PTHR32263:SF5">
    <property type="entry name" value="INACTIVE POLY [ADP-RIBOSE] POLYMERASE SRO1-RELATED"/>
    <property type="match status" value="1"/>
</dbReference>
<protein>
    <submittedName>
        <fullName evidence="7">Inactive poly</fullName>
    </submittedName>
</protein>
<keyword evidence="4" id="KW-0539">Nucleus</keyword>
<dbReference type="PROSITE" id="PS51059">
    <property type="entry name" value="PARP_CATALYTIC"/>
    <property type="match status" value="1"/>
</dbReference>
<dbReference type="Pfam" id="PF23467">
    <property type="entry name" value="WWE_5"/>
    <property type="match status" value="1"/>
</dbReference>
<dbReference type="EMBL" id="PQIB02000001">
    <property type="protein sequence ID" value="RLN38696.1"/>
    <property type="molecule type" value="Genomic_DNA"/>
</dbReference>
<keyword evidence="8" id="KW-1185">Reference proteome</keyword>
<evidence type="ECO:0000313" key="7">
    <source>
        <dbReference type="EMBL" id="RLN38696.1"/>
    </source>
</evidence>
<comment type="caution">
    <text evidence="7">The sequence shown here is derived from an EMBL/GenBank/DDBJ whole genome shotgun (WGS) entry which is preliminary data.</text>
</comment>
<feature type="domain" description="PARP catalytic" evidence="5">
    <location>
        <begin position="230"/>
        <end position="453"/>
    </location>
</feature>
<dbReference type="SUPFAM" id="SSF56399">
    <property type="entry name" value="ADP-ribosylation"/>
    <property type="match status" value="1"/>
</dbReference>
<name>A0A3L6TGG6_PANMI</name>
<dbReference type="GO" id="GO:0003950">
    <property type="term" value="F:NAD+ poly-ADP-ribosyltransferase activity"/>
    <property type="evidence" value="ECO:0007669"/>
    <property type="project" value="InterPro"/>
</dbReference>
<keyword evidence="2" id="KW-0217">Developmental protein</keyword>
<evidence type="ECO:0000313" key="8">
    <source>
        <dbReference type="Proteomes" id="UP000275267"/>
    </source>
</evidence>
<dbReference type="GO" id="GO:0005634">
    <property type="term" value="C:nucleus"/>
    <property type="evidence" value="ECO:0007669"/>
    <property type="project" value="UniProtKB-SubCell"/>
</dbReference>
<organism evidence="7 8">
    <name type="scientific">Panicum miliaceum</name>
    <name type="common">Proso millet</name>
    <name type="synonym">Broomcorn millet</name>
    <dbReference type="NCBI Taxonomy" id="4540"/>
    <lineage>
        <taxon>Eukaryota</taxon>
        <taxon>Viridiplantae</taxon>
        <taxon>Streptophyta</taxon>
        <taxon>Embryophyta</taxon>
        <taxon>Tracheophyta</taxon>
        <taxon>Spermatophyta</taxon>
        <taxon>Magnoliopsida</taxon>
        <taxon>Liliopsida</taxon>
        <taxon>Poales</taxon>
        <taxon>Poaceae</taxon>
        <taxon>PACMAD clade</taxon>
        <taxon>Panicoideae</taxon>
        <taxon>Panicodae</taxon>
        <taxon>Paniceae</taxon>
        <taxon>Panicinae</taxon>
        <taxon>Panicum</taxon>
        <taxon>Panicum sect. Panicum</taxon>
    </lineage>
</organism>